<sequence>MVFSPLRFPTSVTYNKSMSPIAAFNGRSSGVGKHASKLTQDLSVRFGLAYEITFFETYRSIDVNFNSSFALLLLSKAWLTEPSCLDYIRIGKSSLNQTLGLLESSAYCRISHALHSILSHERQSRVETFDNDLTGSNSQERLTFSMNPLPHVHLSQNQLSGILSSVIGYNQSLSSF</sequence>
<evidence type="ECO:0000313" key="1">
    <source>
        <dbReference type="EMBL" id="KAH7434580.1"/>
    </source>
</evidence>
<organism evidence="1 2">
    <name type="scientific">Ceratopteris richardii</name>
    <name type="common">Triangle waterfern</name>
    <dbReference type="NCBI Taxonomy" id="49495"/>
    <lineage>
        <taxon>Eukaryota</taxon>
        <taxon>Viridiplantae</taxon>
        <taxon>Streptophyta</taxon>
        <taxon>Embryophyta</taxon>
        <taxon>Tracheophyta</taxon>
        <taxon>Polypodiopsida</taxon>
        <taxon>Polypodiidae</taxon>
        <taxon>Polypodiales</taxon>
        <taxon>Pteridineae</taxon>
        <taxon>Pteridaceae</taxon>
        <taxon>Parkerioideae</taxon>
        <taxon>Ceratopteris</taxon>
    </lineage>
</organism>
<reference evidence="1" key="1">
    <citation type="submission" date="2021-08" db="EMBL/GenBank/DDBJ databases">
        <title>WGS assembly of Ceratopteris richardii.</title>
        <authorList>
            <person name="Marchant D.B."/>
            <person name="Chen G."/>
            <person name="Jenkins J."/>
            <person name="Shu S."/>
            <person name="Leebens-Mack J."/>
            <person name="Grimwood J."/>
            <person name="Schmutz J."/>
            <person name="Soltis P."/>
            <person name="Soltis D."/>
            <person name="Chen Z.-H."/>
        </authorList>
    </citation>
    <scope>NUCLEOTIDE SEQUENCE</scope>
    <source>
        <strain evidence="1">Whitten #5841</strain>
        <tissue evidence="1">Leaf</tissue>
    </source>
</reference>
<accession>A0A8T2UJ72</accession>
<dbReference type="AlphaFoldDB" id="A0A8T2UJ72"/>
<keyword evidence="2" id="KW-1185">Reference proteome</keyword>
<name>A0A8T2UJ72_CERRI</name>
<proteinExistence type="predicted"/>
<comment type="caution">
    <text evidence="1">The sequence shown here is derived from an EMBL/GenBank/DDBJ whole genome shotgun (WGS) entry which is preliminary data.</text>
</comment>
<dbReference type="Proteomes" id="UP000825935">
    <property type="component" value="Chromosome 6"/>
</dbReference>
<gene>
    <name evidence="1" type="ORF">KP509_06G024200</name>
</gene>
<dbReference type="EMBL" id="CM035411">
    <property type="protein sequence ID" value="KAH7434580.1"/>
    <property type="molecule type" value="Genomic_DNA"/>
</dbReference>
<evidence type="ECO:0000313" key="2">
    <source>
        <dbReference type="Proteomes" id="UP000825935"/>
    </source>
</evidence>
<protein>
    <submittedName>
        <fullName evidence="1">Uncharacterized protein</fullName>
    </submittedName>
</protein>